<name>A0A5C0WL26_BACIA</name>
<organism evidence="2 3">
    <name type="scientific">Bacillus safensis</name>
    <dbReference type="NCBI Taxonomy" id="561879"/>
    <lineage>
        <taxon>Bacteria</taxon>
        <taxon>Bacillati</taxon>
        <taxon>Bacillota</taxon>
        <taxon>Bacilli</taxon>
        <taxon>Bacillales</taxon>
        <taxon>Bacillaceae</taxon>
        <taxon>Bacillus</taxon>
    </lineage>
</organism>
<keyword evidence="1" id="KW-1133">Transmembrane helix</keyword>
<keyword evidence="1" id="KW-0812">Transmembrane</keyword>
<keyword evidence="3" id="KW-1185">Reference proteome</keyword>
<reference evidence="2 3" key="1">
    <citation type="journal article" date="2018" name="Plant Biotechnol. Rep.">
        <title>Diversity and antifungal activity of endophytic bacteria associated with Panax ginseng seedlings.</title>
        <authorList>
            <person name="Park J.M."/>
            <person name="Hong C.E."/>
            <person name="Jo S.H."/>
        </authorList>
    </citation>
    <scope>NUCLEOTIDE SEQUENCE [LARGE SCALE GENOMIC DNA]</scope>
    <source>
        <strain evidence="2 3">PgKB20</strain>
    </source>
</reference>
<evidence type="ECO:0000313" key="3">
    <source>
        <dbReference type="Proteomes" id="UP000325032"/>
    </source>
</evidence>
<dbReference type="EMBL" id="CP043404">
    <property type="protein sequence ID" value="QEK65242.1"/>
    <property type="molecule type" value="Genomic_DNA"/>
</dbReference>
<gene>
    <name evidence="2" type="ORF">FX981_03512</name>
</gene>
<dbReference type="Proteomes" id="UP000325032">
    <property type="component" value="Chromosome"/>
</dbReference>
<proteinExistence type="predicted"/>
<protein>
    <submittedName>
        <fullName evidence="2">Uncharacterized protein</fullName>
    </submittedName>
</protein>
<dbReference type="AlphaFoldDB" id="A0A5C0WL26"/>
<keyword evidence="1" id="KW-0472">Membrane</keyword>
<accession>A0A5C0WL26</accession>
<evidence type="ECO:0000313" key="2">
    <source>
        <dbReference type="EMBL" id="QEK65242.1"/>
    </source>
</evidence>
<dbReference type="RefSeq" id="WP_149126581.1">
    <property type="nucleotide sequence ID" value="NZ_CP043404.1"/>
</dbReference>
<dbReference type="GeneID" id="61770256"/>
<sequence length="226" mass="26782">MSIIRDLEDPKIKFKLEKNVSIHRKELEKLNLSQVADFRIYAKDKYERAADFSTKASIITITIPPVFLFLNSYFNSYFNYGLDVITKKHKTNDSKLQNAFDEISINIMDTYLNIALSILLCVFIVLLIRRIDVSKTNKLFNLIDEIYDMKLKREEKFQEDYKQLQKIKAINWKVISFGYYSDRLEILMKSPNRKEAEFFMFYELEHIKEVEVILGISEKTSSRSLL</sequence>
<feature type="transmembrane region" description="Helical" evidence="1">
    <location>
        <begin position="110"/>
        <end position="128"/>
    </location>
</feature>
<feature type="transmembrane region" description="Helical" evidence="1">
    <location>
        <begin position="56"/>
        <end position="74"/>
    </location>
</feature>
<evidence type="ECO:0000256" key="1">
    <source>
        <dbReference type="SAM" id="Phobius"/>
    </source>
</evidence>